<dbReference type="Proteomes" id="UP000828048">
    <property type="component" value="Chromosome 11"/>
</dbReference>
<evidence type="ECO:0000313" key="1">
    <source>
        <dbReference type="EMBL" id="KAH7853908.1"/>
    </source>
</evidence>
<name>A0ACB7YK63_9ERIC</name>
<evidence type="ECO:0000313" key="2">
    <source>
        <dbReference type="Proteomes" id="UP000828048"/>
    </source>
</evidence>
<sequence length="803" mass="90223">MAYLGNRTRSGRHKKPEPKWIESLTPDQALQKYGRCICFRVAHLERRNVFEFYCIPFDFGDNQPKNLCDGEEQPPPPTGPTLPTGIKPFETCWDIPWMSTFAAAGSSLYCFGGTQCTDSGSRKSLSSAIYCYDYEHNSESIEVGRWYTHSGYQMTRARFDPQIINIQGRMLLISGGGGTDKTLEDDDSWVEAFDPNSKSCSPESSMPIELRRSPLLTADLRSCNQILVASASRNAAFVFDVTTLVWKKFDQSDEFVFGKVTGHCRIFSCMRGKAAVVRDTILCWFGKRGNVLLAYDLNLKMWFETPIKGLKKVGKLMPGEYNNDFSLLHLDYEHVGLLWFDHSHYDSETFYKVLHCIKVLVSIYHAKEHPTFRASVISYRSYVLKRSSSYIQAAVLQRNAFETTALQDSEPKEGRASAMATTKVVGKRTSKTGSTKGERTPKTGSSKGERKLFHSLNPEQHGRTICFRASHSSTRLIDFYCIPVDDDFDHAADDYQPPERYGTPRKCIFPLQSSTNMSWTSSFAAVGKSMYCVGGHDAEGSQSSAIYRFDTTGGCKGIWYPNSFNMCCTRVAPTTIAMDGKLFVIGGQAEDGAPLAEVFDPFSKSSLVVDSSPASLDESLDHVTAALHDRNQILVACPSYPYARDAYLLDVKTGAWVQVDHNIDFAAVSREAAVVLKTTLCWCDYGLQILLAYDLNLKRWFKTSIKHLKRVGRRLKDKELPDFSLFTLDENHLCLLWVDHVNHRFLHCTKVSVSLSDNRFRAAVAWSRSYVLRDGTHFIDGLLLDLTSTPEEGSTSSDIVGEK</sequence>
<protein>
    <submittedName>
        <fullName evidence="1">Uncharacterized protein</fullName>
    </submittedName>
</protein>
<comment type="caution">
    <text evidence="1">The sequence shown here is derived from an EMBL/GenBank/DDBJ whole genome shotgun (WGS) entry which is preliminary data.</text>
</comment>
<reference evidence="1 2" key="1">
    <citation type="journal article" date="2021" name="Hortic Res">
        <title>High-quality reference genome and annotation aids understanding of berry development for evergreen blueberry (Vaccinium darrowii).</title>
        <authorList>
            <person name="Yu J."/>
            <person name="Hulse-Kemp A.M."/>
            <person name="Babiker E."/>
            <person name="Staton M."/>
        </authorList>
    </citation>
    <scope>NUCLEOTIDE SEQUENCE [LARGE SCALE GENOMIC DNA]</scope>
    <source>
        <strain evidence="2">cv. NJ 8807/NJ 8810</strain>
        <tissue evidence="1">Young leaf</tissue>
    </source>
</reference>
<keyword evidence="2" id="KW-1185">Reference proteome</keyword>
<accession>A0ACB7YK63</accession>
<proteinExistence type="predicted"/>
<organism evidence="1 2">
    <name type="scientific">Vaccinium darrowii</name>
    <dbReference type="NCBI Taxonomy" id="229202"/>
    <lineage>
        <taxon>Eukaryota</taxon>
        <taxon>Viridiplantae</taxon>
        <taxon>Streptophyta</taxon>
        <taxon>Embryophyta</taxon>
        <taxon>Tracheophyta</taxon>
        <taxon>Spermatophyta</taxon>
        <taxon>Magnoliopsida</taxon>
        <taxon>eudicotyledons</taxon>
        <taxon>Gunneridae</taxon>
        <taxon>Pentapetalae</taxon>
        <taxon>asterids</taxon>
        <taxon>Ericales</taxon>
        <taxon>Ericaceae</taxon>
        <taxon>Vaccinioideae</taxon>
        <taxon>Vaccinieae</taxon>
        <taxon>Vaccinium</taxon>
    </lineage>
</organism>
<dbReference type="EMBL" id="CM037161">
    <property type="protein sequence ID" value="KAH7853908.1"/>
    <property type="molecule type" value="Genomic_DNA"/>
</dbReference>
<gene>
    <name evidence="1" type="ORF">Vadar_007922</name>
</gene>